<evidence type="ECO:0000313" key="1">
    <source>
        <dbReference type="EMBL" id="GBO20521.1"/>
    </source>
</evidence>
<dbReference type="Proteomes" id="UP000499080">
    <property type="component" value="Unassembled WGS sequence"/>
</dbReference>
<name>A0A4Y2V7K3_ARAVE</name>
<dbReference type="EMBL" id="BGPR01043869">
    <property type="protein sequence ID" value="GBO20521.1"/>
    <property type="molecule type" value="Genomic_DNA"/>
</dbReference>
<protein>
    <submittedName>
        <fullName evidence="1">Uncharacterized protein</fullName>
    </submittedName>
</protein>
<dbReference type="AlphaFoldDB" id="A0A4Y2V7K3"/>
<keyword evidence="2" id="KW-1185">Reference proteome</keyword>
<gene>
    <name evidence="1" type="ORF">AVEN_206603_1</name>
</gene>
<organism evidence="1 2">
    <name type="scientific">Araneus ventricosus</name>
    <name type="common">Orbweaver spider</name>
    <name type="synonym">Epeira ventricosa</name>
    <dbReference type="NCBI Taxonomy" id="182803"/>
    <lineage>
        <taxon>Eukaryota</taxon>
        <taxon>Metazoa</taxon>
        <taxon>Ecdysozoa</taxon>
        <taxon>Arthropoda</taxon>
        <taxon>Chelicerata</taxon>
        <taxon>Arachnida</taxon>
        <taxon>Araneae</taxon>
        <taxon>Araneomorphae</taxon>
        <taxon>Entelegynae</taxon>
        <taxon>Araneoidea</taxon>
        <taxon>Araneidae</taxon>
        <taxon>Araneus</taxon>
    </lineage>
</organism>
<comment type="caution">
    <text evidence="1">The sequence shown here is derived from an EMBL/GenBank/DDBJ whole genome shotgun (WGS) entry which is preliminary data.</text>
</comment>
<proteinExistence type="predicted"/>
<evidence type="ECO:0000313" key="2">
    <source>
        <dbReference type="Proteomes" id="UP000499080"/>
    </source>
</evidence>
<reference evidence="1 2" key="1">
    <citation type="journal article" date="2019" name="Sci. Rep.">
        <title>Orb-weaving spider Araneus ventricosus genome elucidates the spidroin gene catalogue.</title>
        <authorList>
            <person name="Kono N."/>
            <person name="Nakamura H."/>
            <person name="Ohtoshi R."/>
            <person name="Moran D.A.P."/>
            <person name="Shinohara A."/>
            <person name="Yoshida Y."/>
            <person name="Fujiwara M."/>
            <person name="Mori M."/>
            <person name="Tomita M."/>
            <person name="Arakawa K."/>
        </authorList>
    </citation>
    <scope>NUCLEOTIDE SEQUENCE [LARGE SCALE GENOMIC DNA]</scope>
</reference>
<accession>A0A4Y2V7K3</accession>
<sequence>MNVLGLFICLPKMEIWNTKGKTGDRVLKPMENSKIAAGKVDFHKPNSGSYAPYLVGTLRGQSVVQTIRLDRDPATEQTENCRVRKE</sequence>